<protein>
    <recommendedName>
        <fullName evidence="5">SsuA/THI5-like domain-containing protein</fullName>
    </recommendedName>
</protein>
<name>E5Y505_BILW3</name>
<feature type="signal peptide" evidence="4">
    <location>
        <begin position="1"/>
        <end position="22"/>
    </location>
</feature>
<comment type="subcellular location">
    <subcellularLocation>
        <location evidence="1">Periplasm</location>
    </subcellularLocation>
</comment>
<dbReference type="AlphaFoldDB" id="E5Y505"/>
<comment type="caution">
    <text evidence="6">The sequence shown here is derived from an EMBL/GenBank/DDBJ whole genome shotgun (WGS) entry which is preliminary data.</text>
</comment>
<evidence type="ECO:0000256" key="2">
    <source>
        <dbReference type="ARBA" id="ARBA00010742"/>
    </source>
</evidence>
<dbReference type="GeneID" id="78086399"/>
<dbReference type="SUPFAM" id="SSF53850">
    <property type="entry name" value="Periplasmic binding protein-like II"/>
    <property type="match status" value="1"/>
</dbReference>
<dbReference type="GO" id="GO:0042597">
    <property type="term" value="C:periplasmic space"/>
    <property type="evidence" value="ECO:0007669"/>
    <property type="project" value="UniProtKB-SubCell"/>
</dbReference>
<dbReference type="HOGENOM" id="CLU_028871_5_2_7"/>
<dbReference type="PANTHER" id="PTHR30024">
    <property type="entry name" value="ALIPHATIC SULFONATES-BINDING PROTEIN-RELATED"/>
    <property type="match status" value="1"/>
</dbReference>
<evidence type="ECO:0000256" key="3">
    <source>
        <dbReference type="ARBA" id="ARBA00022729"/>
    </source>
</evidence>
<sequence length="311" mass="33430">MMRRLLVLLSLLVLAAVQPAHSAPLKIGVLPAADTIVLHVAADEGLFAKQGLEVELIPFQSALELGAAMRAGALSGHFGDIINVLMQNESGSPQAIVATTSHSSPDNRCFGLVVSPKSKAQTLADLKGKDIAVSSATIIDFLLAQLLLQEGAAPDFLNRQDIRQIPVRLQMLLSGQIESALLPEPLVSLVEAKGARTILNDCKLNTPLAVIALKRDVLDAPDGTQTVAKFREALREAAKRINETPDAYRPIMEAKGLLPKGASANYTMVRFDMTHTPTGLPSEADIKTFADWMKANRILKKDPAYGDVVFQ</sequence>
<keyword evidence="7" id="KW-1185">Reference proteome</keyword>
<dbReference type="PANTHER" id="PTHR30024:SF47">
    <property type="entry name" value="TAURINE-BINDING PERIPLASMIC PROTEIN"/>
    <property type="match status" value="1"/>
</dbReference>
<dbReference type="EMBL" id="ADCP02000001">
    <property type="protein sequence ID" value="EFV44772.1"/>
    <property type="molecule type" value="Genomic_DNA"/>
</dbReference>
<organism evidence="6 7">
    <name type="scientific">Bilophila wadsworthia (strain 3_1_6)</name>
    <dbReference type="NCBI Taxonomy" id="563192"/>
    <lineage>
        <taxon>Bacteria</taxon>
        <taxon>Pseudomonadati</taxon>
        <taxon>Thermodesulfobacteriota</taxon>
        <taxon>Desulfovibrionia</taxon>
        <taxon>Desulfovibrionales</taxon>
        <taxon>Desulfovibrionaceae</taxon>
        <taxon>Bilophila</taxon>
    </lineage>
</organism>
<comment type="similarity">
    <text evidence="2">Belongs to the bacterial solute-binding protein SsuA/TauA family.</text>
</comment>
<dbReference type="STRING" id="563192.HMPREF0179_01268"/>
<evidence type="ECO:0000313" key="6">
    <source>
        <dbReference type="EMBL" id="EFV44772.1"/>
    </source>
</evidence>
<dbReference type="eggNOG" id="COG0715">
    <property type="taxonomic scope" value="Bacteria"/>
</dbReference>
<evidence type="ECO:0000259" key="5">
    <source>
        <dbReference type="Pfam" id="PF09084"/>
    </source>
</evidence>
<evidence type="ECO:0000256" key="4">
    <source>
        <dbReference type="SAM" id="SignalP"/>
    </source>
</evidence>
<gene>
    <name evidence="6" type="ORF">HMPREF0179_01268</name>
</gene>
<dbReference type="Gene3D" id="3.40.190.10">
    <property type="entry name" value="Periplasmic binding protein-like II"/>
    <property type="match status" value="2"/>
</dbReference>
<feature type="chain" id="PRO_5003203295" description="SsuA/THI5-like domain-containing protein" evidence="4">
    <location>
        <begin position="23"/>
        <end position="311"/>
    </location>
</feature>
<proteinExistence type="inferred from homology"/>
<accession>E5Y505</accession>
<evidence type="ECO:0000256" key="1">
    <source>
        <dbReference type="ARBA" id="ARBA00004418"/>
    </source>
</evidence>
<dbReference type="OrthoDB" id="9815602at2"/>
<feature type="domain" description="SsuA/THI5-like" evidence="5">
    <location>
        <begin position="36"/>
        <end position="246"/>
    </location>
</feature>
<dbReference type="Pfam" id="PF09084">
    <property type="entry name" value="NMT1"/>
    <property type="match status" value="1"/>
</dbReference>
<evidence type="ECO:0000313" key="7">
    <source>
        <dbReference type="Proteomes" id="UP000006034"/>
    </source>
</evidence>
<dbReference type="InterPro" id="IPR015168">
    <property type="entry name" value="SsuA/THI5"/>
</dbReference>
<reference evidence="6 7" key="2">
    <citation type="submission" date="2013-04" db="EMBL/GenBank/DDBJ databases">
        <title>The Genome Sequence of Bilophila wadsworthia 3_1_6.</title>
        <authorList>
            <consortium name="The Broad Institute Genomics Platform"/>
            <person name="Earl A."/>
            <person name="Ward D."/>
            <person name="Feldgarden M."/>
            <person name="Gevers D."/>
            <person name="Sibley C."/>
            <person name="Strauss J."/>
            <person name="Allen-Vercoe E."/>
            <person name="Walker B."/>
            <person name="Young S."/>
            <person name="Zeng Q."/>
            <person name="Gargeya S."/>
            <person name="Fitzgerald M."/>
            <person name="Haas B."/>
            <person name="Abouelleil A."/>
            <person name="Allen A.W."/>
            <person name="Alvarado L."/>
            <person name="Arachchi H.M."/>
            <person name="Berlin A.M."/>
            <person name="Chapman S.B."/>
            <person name="Gainer-Dewar J."/>
            <person name="Goldberg J."/>
            <person name="Griggs A."/>
            <person name="Gujja S."/>
            <person name="Hansen M."/>
            <person name="Howarth C."/>
            <person name="Imamovic A."/>
            <person name="Ireland A."/>
            <person name="Larimer J."/>
            <person name="McCowan C."/>
            <person name="Murphy C."/>
            <person name="Pearson M."/>
            <person name="Poon T.W."/>
            <person name="Priest M."/>
            <person name="Roberts A."/>
            <person name="Saif S."/>
            <person name="Shea T."/>
            <person name="Sisk P."/>
            <person name="Sykes S."/>
            <person name="Wortman J."/>
            <person name="Nusbaum C."/>
            <person name="Birren B."/>
        </authorList>
    </citation>
    <scope>NUCLEOTIDE SEQUENCE [LARGE SCALE GENOMIC DNA]</scope>
    <source>
        <strain evidence="6 7">3_1_6</strain>
    </source>
</reference>
<keyword evidence="3 4" id="KW-0732">Signal</keyword>
<dbReference type="RefSeq" id="WP_005026280.1">
    <property type="nucleotide sequence ID" value="NZ_KE150238.1"/>
</dbReference>
<reference evidence="6 7" key="1">
    <citation type="submission" date="2010-10" db="EMBL/GenBank/DDBJ databases">
        <authorList>
            <consortium name="The Broad Institute Genome Sequencing Platform"/>
            <person name="Ward D."/>
            <person name="Earl A."/>
            <person name="Feldgarden M."/>
            <person name="Young S.K."/>
            <person name="Gargeya S."/>
            <person name="Zeng Q."/>
            <person name="Alvarado L."/>
            <person name="Berlin A."/>
            <person name="Bochicchio J."/>
            <person name="Chapman S.B."/>
            <person name="Chen Z."/>
            <person name="Freedman E."/>
            <person name="Gellesch M."/>
            <person name="Goldberg J."/>
            <person name="Griggs A."/>
            <person name="Gujja S."/>
            <person name="Heilman E."/>
            <person name="Heiman D."/>
            <person name="Howarth C."/>
            <person name="Mehta T."/>
            <person name="Neiman D."/>
            <person name="Pearson M."/>
            <person name="Roberts A."/>
            <person name="Saif S."/>
            <person name="Shea T."/>
            <person name="Shenoy N."/>
            <person name="Sisk P."/>
            <person name="Stolte C."/>
            <person name="Sykes S."/>
            <person name="White J."/>
            <person name="Yandava C."/>
            <person name="Allen-Vercoe E."/>
            <person name="Sibley C."/>
            <person name="Ambrose C.E."/>
            <person name="Strauss J."/>
            <person name="Daigneault M."/>
            <person name="Haas B."/>
            <person name="Nusbaum C."/>
            <person name="Birren B."/>
        </authorList>
    </citation>
    <scope>NUCLEOTIDE SEQUENCE [LARGE SCALE GENOMIC DNA]</scope>
    <source>
        <strain evidence="6 7">3_1_6</strain>
    </source>
</reference>
<dbReference type="Proteomes" id="UP000006034">
    <property type="component" value="Unassembled WGS sequence"/>
</dbReference>